<dbReference type="GO" id="GO:0015940">
    <property type="term" value="P:pantothenate biosynthetic process"/>
    <property type="evidence" value="ECO:0007669"/>
    <property type="project" value="UniProtKB-UniPathway"/>
</dbReference>
<organism evidence="10">
    <name type="scientific">marine metagenome</name>
    <dbReference type="NCBI Taxonomy" id="408172"/>
    <lineage>
        <taxon>unclassified sequences</taxon>
        <taxon>metagenomes</taxon>
        <taxon>ecological metagenomes</taxon>
    </lineage>
</organism>
<dbReference type="FunFam" id="3.40.50.620:FF:000013">
    <property type="entry name" value="Pantothenate synthetase"/>
    <property type="match status" value="1"/>
</dbReference>
<evidence type="ECO:0000256" key="8">
    <source>
        <dbReference type="ARBA" id="ARBA00032806"/>
    </source>
</evidence>
<keyword evidence="6" id="KW-0547">Nucleotide-binding</keyword>
<dbReference type="EC" id="6.3.2.1" evidence="3"/>
<evidence type="ECO:0000256" key="1">
    <source>
        <dbReference type="ARBA" id="ARBA00004990"/>
    </source>
</evidence>
<dbReference type="AlphaFoldDB" id="A0A383BDM0"/>
<protein>
    <recommendedName>
        <fullName evidence="3">pantoate--beta-alanine ligase (AMP-forming)</fullName>
        <ecNumber evidence="3">6.3.2.1</ecNumber>
    </recommendedName>
    <alternativeName>
        <fullName evidence="8">Pantoate-activating enzyme</fullName>
    </alternativeName>
</protein>
<dbReference type="Gene3D" id="3.30.1300.10">
    <property type="entry name" value="Pantoate-beta-alanine ligase, C-terminal domain"/>
    <property type="match status" value="1"/>
</dbReference>
<dbReference type="Pfam" id="PF02569">
    <property type="entry name" value="Pantoate_ligase"/>
    <property type="match status" value="1"/>
</dbReference>
<comment type="similarity">
    <text evidence="2">Belongs to the pantothenate synthetase family.</text>
</comment>
<evidence type="ECO:0000256" key="3">
    <source>
        <dbReference type="ARBA" id="ARBA00012219"/>
    </source>
</evidence>
<dbReference type="InterPro" id="IPR042176">
    <property type="entry name" value="Pantoate_ligase_C"/>
</dbReference>
<dbReference type="NCBIfam" id="TIGR00018">
    <property type="entry name" value="panC"/>
    <property type="match status" value="1"/>
</dbReference>
<evidence type="ECO:0000256" key="7">
    <source>
        <dbReference type="ARBA" id="ARBA00022840"/>
    </source>
</evidence>
<reference evidence="10" key="1">
    <citation type="submission" date="2018-05" db="EMBL/GenBank/DDBJ databases">
        <authorList>
            <person name="Lanie J.A."/>
            <person name="Ng W.-L."/>
            <person name="Kazmierczak K.M."/>
            <person name="Andrzejewski T.M."/>
            <person name="Davidsen T.M."/>
            <person name="Wayne K.J."/>
            <person name="Tettelin H."/>
            <person name="Glass J.I."/>
            <person name="Rusch D."/>
            <person name="Podicherti R."/>
            <person name="Tsui H.-C.T."/>
            <person name="Winkler M.E."/>
        </authorList>
    </citation>
    <scope>NUCLEOTIDE SEQUENCE</scope>
</reference>
<keyword evidence="5" id="KW-0566">Pantothenate biosynthesis</keyword>
<comment type="pathway">
    <text evidence="1">Cofactor biosynthesis; (R)-pantothenate biosynthesis; (R)-pantothenate from (R)-pantoate and beta-alanine: step 1/1.</text>
</comment>
<dbReference type="EMBL" id="UINC01199705">
    <property type="protein sequence ID" value="SVE18256.1"/>
    <property type="molecule type" value="Genomic_DNA"/>
</dbReference>
<comment type="catalytic activity">
    <reaction evidence="9">
        <text>(R)-pantoate + beta-alanine + ATP = (R)-pantothenate + AMP + diphosphate + H(+)</text>
        <dbReference type="Rhea" id="RHEA:10912"/>
        <dbReference type="ChEBI" id="CHEBI:15378"/>
        <dbReference type="ChEBI" id="CHEBI:15980"/>
        <dbReference type="ChEBI" id="CHEBI:29032"/>
        <dbReference type="ChEBI" id="CHEBI:30616"/>
        <dbReference type="ChEBI" id="CHEBI:33019"/>
        <dbReference type="ChEBI" id="CHEBI:57966"/>
        <dbReference type="ChEBI" id="CHEBI:456215"/>
        <dbReference type="EC" id="6.3.2.1"/>
    </reaction>
</comment>
<feature type="non-terminal residue" evidence="10">
    <location>
        <position position="213"/>
    </location>
</feature>
<dbReference type="CDD" id="cd00560">
    <property type="entry name" value="PanC"/>
    <property type="match status" value="1"/>
</dbReference>
<evidence type="ECO:0000313" key="10">
    <source>
        <dbReference type="EMBL" id="SVE18256.1"/>
    </source>
</evidence>
<accession>A0A383BDM0</accession>
<evidence type="ECO:0000256" key="5">
    <source>
        <dbReference type="ARBA" id="ARBA00022655"/>
    </source>
</evidence>
<evidence type="ECO:0000256" key="6">
    <source>
        <dbReference type="ARBA" id="ARBA00022741"/>
    </source>
</evidence>
<sequence length="213" mass="23360">MAQTIPHNMRVISTNKEMSQACREAVKPVGLVPTMGALHPGHLSLVGQARADNLTVAVSIFVNPTQFGDKKDLQGYPRDMEGDINLLRQHGVDLVYAPKVEEVYPDGFDTWVDVGPLADKLEGLHRPGHFRGVATVVSKLFNVMRPDRAYFGQKDGQQVVVIQKLARDLDMGVEVVIMPTIRELDGLAMSSRNVQLTPEQRQAAPGGHSALCQ</sequence>
<dbReference type="Gene3D" id="3.40.50.620">
    <property type="entry name" value="HUPs"/>
    <property type="match status" value="1"/>
</dbReference>
<keyword evidence="4" id="KW-0436">Ligase</keyword>
<dbReference type="UniPathway" id="UPA00028">
    <property type="reaction ID" value="UER00005"/>
</dbReference>
<dbReference type="GO" id="GO:0005524">
    <property type="term" value="F:ATP binding"/>
    <property type="evidence" value="ECO:0007669"/>
    <property type="project" value="UniProtKB-KW"/>
</dbReference>
<dbReference type="HAMAP" id="MF_00158">
    <property type="entry name" value="PanC"/>
    <property type="match status" value="1"/>
</dbReference>
<dbReference type="GO" id="GO:0004592">
    <property type="term" value="F:pantoate-beta-alanine ligase activity"/>
    <property type="evidence" value="ECO:0007669"/>
    <property type="project" value="UniProtKB-EC"/>
</dbReference>
<keyword evidence="7" id="KW-0067">ATP-binding</keyword>
<evidence type="ECO:0000256" key="9">
    <source>
        <dbReference type="ARBA" id="ARBA00048258"/>
    </source>
</evidence>
<dbReference type="GO" id="GO:0005829">
    <property type="term" value="C:cytosol"/>
    <property type="evidence" value="ECO:0007669"/>
    <property type="project" value="TreeGrafter"/>
</dbReference>
<dbReference type="InterPro" id="IPR014729">
    <property type="entry name" value="Rossmann-like_a/b/a_fold"/>
</dbReference>
<dbReference type="SUPFAM" id="SSF52374">
    <property type="entry name" value="Nucleotidylyl transferase"/>
    <property type="match status" value="1"/>
</dbReference>
<proteinExistence type="inferred from homology"/>
<gene>
    <name evidence="10" type="ORF">METZ01_LOCUS471110</name>
</gene>
<evidence type="ECO:0000256" key="4">
    <source>
        <dbReference type="ARBA" id="ARBA00022598"/>
    </source>
</evidence>
<dbReference type="InterPro" id="IPR003721">
    <property type="entry name" value="Pantoate_ligase"/>
</dbReference>
<dbReference type="PANTHER" id="PTHR21299:SF1">
    <property type="entry name" value="PANTOATE--BETA-ALANINE LIGASE"/>
    <property type="match status" value="1"/>
</dbReference>
<dbReference type="PANTHER" id="PTHR21299">
    <property type="entry name" value="CYTIDYLATE KINASE/PANTOATE-BETA-ALANINE LIGASE"/>
    <property type="match status" value="1"/>
</dbReference>
<evidence type="ECO:0000256" key="2">
    <source>
        <dbReference type="ARBA" id="ARBA00009256"/>
    </source>
</evidence>
<name>A0A383BDM0_9ZZZZ</name>